<dbReference type="AlphaFoldDB" id="A0A077R4G1"/>
<accession>A0A077R4G1</accession>
<sequence>MPLRDPVQSVLVLQWKAHAKVPGQGRRHSPAKNEEDWAPAQRLAILILRLESSGTAMHLREVGWSRQRSGAREGAGSVRKLGRTAGLAIKRKFDPFIAAEAHRTSGPPVNARWSNALPSEPRGSRRD</sequence>
<evidence type="ECO:0000256" key="1">
    <source>
        <dbReference type="SAM" id="MobiDB-lite"/>
    </source>
</evidence>
<organism evidence="2">
    <name type="scientific">Melanopsichium pennsylvanicum 4</name>
    <dbReference type="NCBI Taxonomy" id="1398559"/>
    <lineage>
        <taxon>Eukaryota</taxon>
        <taxon>Fungi</taxon>
        <taxon>Dikarya</taxon>
        <taxon>Basidiomycota</taxon>
        <taxon>Ustilaginomycotina</taxon>
        <taxon>Ustilaginomycetes</taxon>
        <taxon>Ustilaginales</taxon>
        <taxon>Ustilaginaceae</taxon>
        <taxon>Melanopsichium</taxon>
    </lineage>
</organism>
<feature type="region of interest" description="Disordered" evidence="1">
    <location>
        <begin position="102"/>
        <end position="127"/>
    </location>
</feature>
<name>A0A077R4G1_9BASI</name>
<reference evidence="2" key="1">
    <citation type="journal article" date="2014" name="Genome Biol. Evol.">
        <title>Gene Loss Rather Than Gene Gain Is Associated with a Host Jump from Monocots to Dicots in the Smut Fungus Melanopsichium pennsylvanicum.</title>
        <authorList>
            <person name="Sharma R."/>
            <person name="Mishra B."/>
            <person name="Runge F."/>
            <person name="Thines M."/>
        </authorList>
    </citation>
    <scope>NUCLEOTIDE SEQUENCE</scope>
    <source>
        <strain evidence="2">4</strain>
    </source>
</reference>
<evidence type="ECO:0000313" key="2">
    <source>
        <dbReference type="EMBL" id="CDI53732.1"/>
    </source>
</evidence>
<protein>
    <submittedName>
        <fullName evidence="2">Uncharacterized protein</fullName>
    </submittedName>
</protein>
<proteinExistence type="predicted"/>
<dbReference type="EMBL" id="HG529590">
    <property type="protein sequence ID" value="CDI53732.1"/>
    <property type="molecule type" value="Genomic_DNA"/>
</dbReference>